<sequence length="162" mass="18359">MGPRGVLAVWGLFCCSLLAVCSMHLCFNIYASLPLSQSTLMLYDTSILRDTDMQEIDALFHRFGRIADGDQSILSLYFHNLRKVYRPLPYRLLETNEVPYDFSSRIRAARAGVDGASYVITAWRYGALSRPASACEPLWNKTVWRPQAKCEDMLSVRKGNAQ</sequence>
<gene>
    <name evidence="1" type="ORF">PCAR00345_LOCUS9833</name>
</gene>
<organism evidence="1">
    <name type="scientific">Chrysotila carterae</name>
    <name type="common">Marine alga</name>
    <name type="synonym">Syracosphaera carterae</name>
    <dbReference type="NCBI Taxonomy" id="13221"/>
    <lineage>
        <taxon>Eukaryota</taxon>
        <taxon>Haptista</taxon>
        <taxon>Haptophyta</taxon>
        <taxon>Prymnesiophyceae</taxon>
        <taxon>Isochrysidales</taxon>
        <taxon>Isochrysidaceae</taxon>
        <taxon>Chrysotila</taxon>
    </lineage>
</organism>
<reference evidence="1" key="1">
    <citation type="submission" date="2021-01" db="EMBL/GenBank/DDBJ databases">
        <authorList>
            <person name="Corre E."/>
            <person name="Pelletier E."/>
            <person name="Niang G."/>
            <person name="Scheremetjew M."/>
            <person name="Finn R."/>
            <person name="Kale V."/>
            <person name="Holt S."/>
            <person name="Cochrane G."/>
            <person name="Meng A."/>
            <person name="Brown T."/>
            <person name="Cohen L."/>
        </authorList>
    </citation>
    <scope>NUCLEOTIDE SEQUENCE</scope>
    <source>
        <strain evidence="1">CCMP645</strain>
    </source>
</reference>
<dbReference type="EMBL" id="HBIZ01015890">
    <property type="protein sequence ID" value="CAE0757239.1"/>
    <property type="molecule type" value="Transcribed_RNA"/>
</dbReference>
<protein>
    <submittedName>
        <fullName evidence="1">Uncharacterized protein</fullName>
    </submittedName>
</protein>
<dbReference type="AlphaFoldDB" id="A0A7S4B8T7"/>
<evidence type="ECO:0000313" key="1">
    <source>
        <dbReference type="EMBL" id="CAE0757239.1"/>
    </source>
</evidence>
<proteinExistence type="predicted"/>
<accession>A0A7S4B8T7</accession>
<name>A0A7S4B8T7_CHRCT</name>